<evidence type="ECO:0000256" key="1">
    <source>
        <dbReference type="ARBA" id="ARBA00022801"/>
    </source>
</evidence>
<dbReference type="eggNOG" id="COG3829">
    <property type="taxonomic scope" value="Bacteria"/>
</dbReference>
<dbReference type="PANTHER" id="PTHR43156:SF2">
    <property type="entry name" value="STAGE II SPORULATION PROTEIN E"/>
    <property type="match status" value="1"/>
</dbReference>
<dbReference type="PROSITE" id="PS50112">
    <property type="entry name" value="PAS"/>
    <property type="match status" value="1"/>
</dbReference>
<reference evidence="4" key="1">
    <citation type="submission" date="2005-08" db="EMBL/GenBank/DDBJ databases">
        <title>Complete sequence of Dechloromonas aromatica RCB.</title>
        <authorList>
            <person name="Salinero K.K."/>
            <person name="Copeland A."/>
            <person name="Lucas S."/>
            <person name="Lapidus A."/>
            <person name="Barry K."/>
            <person name="Detter J.C."/>
            <person name="Glavina T."/>
            <person name="Hammon N."/>
            <person name="Israni S."/>
            <person name="Pitluck S."/>
            <person name="Di Bartolo G."/>
            <person name="Trong S."/>
            <person name="Schmutz J."/>
            <person name="Larimer F."/>
            <person name="Land M."/>
            <person name="Ivanova N."/>
            <person name="Richardson P."/>
        </authorList>
    </citation>
    <scope>NUCLEOTIDE SEQUENCE</scope>
    <source>
        <strain evidence="4">RCB</strain>
    </source>
</reference>
<keyword evidence="1" id="KW-0378">Hydrolase</keyword>
<feature type="domain" description="PAC" evidence="3">
    <location>
        <begin position="109"/>
        <end position="161"/>
    </location>
</feature>
<dbReference type="CDD" id="cd00130">
    <property type="entry name" value="PAS"/>
    <property type="match status" value="1"/>
</dbReference>
<dbReference type="InterPro" id="IPR000700">
    <property type="entry name" value="PAS-assoc_C"/>
</dbReference>
<dbReference type="GO" id="GO:0016791">
    <property type="term" value="F:phosphatase activity"/>
    <property type="evidence" value="ECO:0007669"/>
    <property type="project" value="TreeGrafter"/>
</dbReference>
<evidence type="ECO:0000259" key="3">
    <source>
        <dbReference type="PROSITE" id="PS50113"/>
    </source>
</evidence>
<dbReference type="eggNOG" id="COG2208">
    <property type="taxonomic scope" value="Bacteria"/>
</dbReference>
<dbReference type="PANTHER" id="PTHR43156">
    <property type="entry name" value="STAGE II SPORULATION PROTEIN E-RELATED"/>
    <property type="match status" value="1"/>
</dbReference>
<evidence type="ECO:0000259" key="2">
    <source>
        <dbReference type="PROSITE" id="PS50112"/>
    </source>
</evidence>
<dbReference type="AlphaFoldDB" id="Q47JW6"/>
<evidence type="ECO:0000313" key="4">
    <source>
        <dbReference type="EMBL" id="AAZ44865.1"/>
    </source>
</evidence>
<dbReference type="SMART" id="SM00331">
    <property type="entry name" value="PP2C_SIG"/>
    <property type="match status" value="1"/>
</dbReference>
<dbReference type="InterPro" id="IPR000014">
    <property type="entry name" value="PAS"/>
</dbReference>
<dbReference type="KEGG" id="dar:Daro_0106"/>
<name>Q47JW6_DECAR</name>
<gene>
    <name evidence="4" type="ordered locus">Daro_0106</name>
</gene>
<dbReference type="Pfam" id="PF08448">
    <property type="entry name" value="PAS_4"/>
    <property type="match status" value="1"/>
</dbReference>
<dbReference type="STRING" id="159087.Daro_0106"/>
<dbReference type="SMART" id="SM00091">
    <property type="entry name" value="PAS"/>
    <property type="match status" value="1"/>
</dbReference>
<dbReference type="Pfam" id="PF07228">
    <property type="entry name" value="SpoIIE"/>
    <property type="match status" value="1"/>
</dbReference>
<dbReference type="Gene3D" id="3.60.40.10">
    <property type="entry name" value="PPM-type phosphatase domain"/>
    <property type="match status" value="1"/>
</dbReference>
<dbReference type="SUPFAM" id="SSF55785">
    <property type="entry name" value="PYP-like sensor domain (PAS domain)"/>
    <property type="match status" value="1"/>
</dbReference>
<dbReference type="HOGENOM" id="CLU_661775_0_0_4"/>
<dbReference type="InterPro" id="IPR001932">
    <property type="entry name" value="PPM-type_phosphatase-like_dom"/>
</dbReference>
<sequence>MSEEIVSQISKALAHNENPISFAITLMEHLVVPTFVLDADQNVLIWNRACERLTDIPAAEVLGTRNHWRAFYEEPRPCLADLLATSSLEQISDLYTASDDPSHPSFGVHAENWCWMPRRRQHLYLAIDAGPVFDESGKLIAVVETLRDTTERHIAQIKVQEQASILKAHFDEQERETELARRILDHQIRGDLMQQAGVKYSVIPASNFSGDMVLAARSPSGRMYAILADATGHGLSAAVSVLPMVQEFYRLVELSSPLSTLIESINFLLANSLPLGRFVAAAFVTLDEAAKEGEIWVGGVPDVLMFDRAGRLERRIASSNLPLGIVKTSDGVQGIERFNWIHACQLLLVSDGIVEACNSDDVAFGDKQLIRVVEQRLPGVELTDALQQALQQHLKGSNAHDDMSMLVIDCPAGSD</sequence>
<dbReference type="InterPro" id="IPR036457">
    <property type="entry name" value="PPM-type-like_dom_sf"/>
</dbReference>
<organism evidence="4">
    <name type="scientific">Dechloromonas aromatica (strain RCB)</name>
    <dbReference type="NCBI Taxonomy" id="159087"/>
    <lineage>
        <taxon>Bacteria</taxon>
        <taxon>Pseudomonadati</taxon>
        <taxon>Pseudomonadota</taxon>
        <taxon>Betaproteobacteria</taxon>
        <taxon>Rhodocyclales</taxon>
        <taxon>Azonexaceae</taxon>
        <taxon>Dechloromonas</taxon>
    </lineage>
</organism>
<dbReference type="InterPro" id="IPR052016">
    <property type="entry name" value="Bact_Sigma-Reg"/>
</dbReference>
<proteinExistence type="predicted"/>
<dbReference type="InterPro" id="IPR013656">
    <property type="entry name" value="PAS_4"/>
</dbReference>
<dbReference type="InterPro" id="IPR035965">
    <property type="entry name" value="PAS-like_dom_sf"/>
</dbReference>
<dbReference type="EMBL" id="CP000089">
    <property type="protein sequence ID" value="AAZ44865.1"/>
    <property type="molecule type" value="Genomic_DNA"/>
</dbReference>
<accession>Q47JW6</accession>
<dbReference type="OrthoDB" id="9813903at2"/>
<dbReference type="Gene3D" id="3.30.450.20">
    <property type="entry name" value="PAS domain"/>
    <property type="match status" value="1"/>
</dbReference>
<dbReference type="PROSITE" id="PS50113">
    <property type="entry name" value="PAC"/>
    <property type="match status" value="1"/>
</dbReference>
<feature type="domain" description="PAS" evidence="2">
    <location>
        <begin position="26"/>
        <end position="63"/>
    </location>
</feature>
<protein>
    <submittedName>
        <fullName evidence="4">Stage II sporulation E</fullName>
    </submittedName>
</protein>